<dbReference type="Pfam" id="PF13505">
    <property type="entry name" value="OMP_b-brl"/>
    <property type="match status" value="1"/>
</dbReference>
<proteinExistence type="inferred from homology"/>
<evidence type="ECO:0000256" key="6">
    <source>
        <dbReference type="SAM" id="SignalP"/>
    </source>
</evidence>
<evidence type="ECO:0000313" key="9">
    <source>
        <dbReference type="Proteomes" id="UP001061862"/>
    </source>
</evidence>
<feature type="domain" description="Outer membrane protein beta-barrel" evidence="7">
    <location>
        <begin position="13"/>
        <end position="232"/>
    </location>
</feature>
<keyword evidence="4" id="KW-0998">Cell outer membrane</keyword>
<dbReference type="Proteomes" id="UP001061862">
    <property type="component" value="Chromosome"/>
</dbReference>
<comment type="similarity">
    <text evidence="5">Belongs to the Omp25/RopB family.</text>
</comment>
<dbReference type="EMBL" id="CP104965">
    <property type="protein sequence ID" value="UXN71669.1"/>
    <property type="molecule type" value="Genomic_DNA"/>
</dbReference>
<dbReference type="InterPro" id="IPR027385">
    <property type="entry name" value="Beta-barrel_OMP"/>
</dbReference>
<evidence type="ECO:0000256" key="4">
    <source>
        <dbReference type="ARBA" id="ARBA00023237"/>
    </source>
</evidence>
<keyword evidence="3" id="KW-0472">Membrane</keyword>
<dbReference type="Gene3D" id="2.40.160.20">
    <property type="match status" value="1"/>
</dbReference>
<name>A0ABY6CHI9_9HYPH</name>
<dbReference type="SUPFAM" id="SSF56925">
    <property type="entry name" value="OMPA-like"/>
    <property type="match status" value="1"/>
</dbReference>
<accession>A0ABY6CHI9</accession>
<evidence type="ECO:0000256" key="1">
    <source>
        <dbReference type="ARBA" id="ARBA00004442"/>
    </source>
</evidence>
<dbReference type="InterPro" id="IPR011250">
    <property type="entry name" value="OMP/PagP_B-barrel"/>
</dbReference>
<comment type="subcellular location">
    <subcellularLocation>
        <location evidence="1">Cell outer membrane</location>
    </subcellularLocation>
</comment>
<dbReference type="InterPro" id="IPR051692">
    <property type="entry name" value="OMP-like"/>
</dbReference>
<evidence type="ECO:0000256" key="2">
    <source>
        <dbReference type="ARBA" id="ARBA00022729"/>
    </source>
</evidence>
<evidence type="ECO:0000313" key="8">
    <source>
        <dbReference type="EMBL" id="UXN71669.1"/>
    </source>
</evidence>
<dbReference type="PANTHER" id="PTHR34001">
    <property type="entry name" value="BLL7405 PROTEIN"/>
    <property type="match status" value="1"/>
</dbReference>
<reference evidence="8 9" key="1">
    <citation type="submission" date="2022-09" db="EMBL/GenBank/DDBJ databases">
        <title>Interaction between co-microsymbionts with complementary sets of symbiotic genes in legume-rhizobium systems.</title>
        <authorList>
            <person name="Safronova V."/>
            <person name="Sazanova A."/>
            <person name="Afonin A."/>
            <person name="Chirak E."/>
        </authorList>
    </citation>
    <scope>NUCLEOTIDE SEQUENCE [LARGE SCALE GENOMIC DNA]</scope>
    <source>
        <strain evidence="8 9">A18/4-1</strain>
    </source>
</reference>
<sequence length="274" mass="28679">MRSAILLVGASFSLLASSAQAQDITDWSGFYAGVLVGYGMDRTQTESSSSIIPPVEAGDDVFYSGSNRFSQERIEGLLGGVGAGYNFQHNQFVLGVDGDINFGDLDKTTSAFGSLTIDDREDGEVFELGQGSDTTYGVDWYSTFALRAGVTFDGWLVYAKMGAAVGNVSSNSTSNFTVASNLPPEDMPLPAGSYSSSANTSQLLFGPTFGLGVEKMLTSNISLGAEYSYVGLPDVTIPQASGIGGDLLGIGGGSDPIEVTSSIHVLKGTLKYHF</sequence>
<keyword evidence="2 6" id="KW-0732">Signal</keyword>
<dbReference type="RefSeq" id="WP_262171324.1">
    <property type="nucleotide sequence ID" value="NZ_CP104965.1"/>
</dbReference>
<protein>
    <submittedName>
        <fullName evidence="8">Outer membrane beta-barrel protein</fullName>
    </submittedName>
</protein>
<keyword evidence="9" id="KW-1185">Reference proteome</keyword>
<evidence type="ECO:0000256" key="3">
    <source>
        <dbReference type="ARBA" id="ARBA00023136"/>
    </source>
</evidence>
<gene>
    <name evidence="8" type="ORF">N8A98_10990</name>
</gene>
<feature type="chain" id="PRO_5046604564" evidence="6">
    <location>
        <begin position="22"/>
        <end position="274"/>
    </location>
</feature>
<feature type="signal peptide" evidence="6">
    <location>
        <begin position="1"/>
        <end position="21"/>
    </location>
</feature>
<organism evidence="8 9">
    <name type="scientific">Devosia neptuniae</name>
    <dbReference type="NCBI Taxonomy" id="191302"/>
    <lineage>
        <taxon>Bacteria</taxon>
        <taxon>Pseudomonadati</taxon>
        <taxon>Pseudomonadota</taxon>
        <taxon>Alphaproteobacteria</taxon>
        <taxon>Hyphomicrobiales</taxon>
        <taxon>Devosiaceae</taxon>
        <taxon>Devosia</taxon>
    </lineage>
</organism>
<dbReference type="PANTHER" id="PTHR34001:SF3">
    <property type="entry name" value="BLL7405 PROTEIN"/>
    <property type="match status" value="1"/>
</dbReference>
<evidence type="ECO:0000256" key="5">
    <source>
        <dbReference type="ARBA" id="ARBA00038306"/>
    </source>
</evidence>
<evidence type="ECO:0000259" key="7">
    <source>
        <dbReference type="Pfam" id="PF13505"/>
    </source>
</evidence>